<protein>
    <submittedName>
        <fullName evidence="2">Prokaryotic phospholipase A2-domain-containing protein</fullName>
    </submittedName>
</protein>
<dbReference type="Gene3D" id="1.20.90.10">
    <property type="entry name" value="Phospholipase A2 domain"/>
    <property type="match status" value="1"/>
</dbReference>
<dbReference type="SUPFAM" id="SSF48619">
    <property type="entry name" value="Phospholipase A2, PLA2"/>
    <property type="match status" value="1"/>
</dbReference>
<dbReference type="GO" id="GO:0050482">
    <property type="term" value="P:arachidonate secretion"/>
    <property type="evidence" value="ECO:0007669"/>
    <property type="project" value="InterPro"/>
</dbReference>
<keyword evidence="1" id="KW-0732">Signal</keyword>
<dbReference type="Proteomes" id="UP000481861">
    <property type="component" value="Unassembled WGS sequence"/>
</dbReference>
<proteinExistence type="predicted"/>
<accession>A0A7C8I022</accession>
<dbReference type="AlphaFoldDB" id="A0A7C8I022"/>
<feature type="chain" id="PRO_5029004787" evidence="1">
    <location>
        <begin position="18"/>
        <end position="159"/>
    </location>
</feature>
<evidence type="ECO:0000313" key="3">
    <source>
        <dbReference type="Proteomes" id="UP000481861"/>
    </source>
</evidence>
<gene>
    <name evidence="2" type="ORF">BDV95DRAFT_599916</name>
</gene>
<name>A0A7C8I022_9PLEO</name>
<evidence type="ECO:0000256" key="1">
    <source>
        <dbReference type="SAM" id="SignalP"/>
    </source>
</evidence>
<sequence length="159" mass="17930">MKSILISMLGLVSLTVAAVTPRQETAEQATDRLLFRSSMDVFQAARNAQDPSSLDWTNDGCSSSPDNPFEFDFINSCHRHDFGYRNYKKQNRFEQGKTSIDDNFKKDMYAQCKNEGGLFEEAGLTTACKGVAKVYYKGVQEFGKKRAVDILDMEKREAA</sequence>
<keyword evidence="3" id="KW-1185">Reference proteome</keyword>
<feature type="signal peptide" evidence="1">
    <location>
        <begin position="1"/>
        <end position="17"/>
    </location>
</feature>
<dbReference type="EMBL" id="JAADJZ010000035">
    <property type="protein sequence ID" value="KAF2865266.1"/>
    <property type="molecule type" value="Genomic_DNA"/>
</dbReference>
<dbReference type="InterPro" id="IPR015141">
    <property type="entry name" value="PLipase_A2_prok/fun"/>
</dbReference>
<comment type="caution">
    <text evidence="2">The sequence shown here is derived from an EMBL/GenBank/DDBJ whole genome shotgun (WGS) entry which is preliminary data.</text>
</comment>
<dbReference type="Pfam" id="PF09056">
    <property type="entry name" value="Phospholip_A2_3"/>
    <property type="match status" value="1"/>
</dbReference>
<dbReference type="GO" id="GO:0006644">
    <property type="term" value="P:phospholipid metabolic process"/>
    <property type="evidence" value="ECO:0007669"/>
    <property type="project" value="InterPro"/>
</dbReference>
<dbReference type="OrthoDB" id="5120271at2759"/>
<reference evidence="2 3" key="1">
    <citation type="submission" date="2020-01" db="EMBL/GenBank/DDBJ databases">
        <authorList>
            <consortium name="DOE Joint Genome Institute"/>
            <person name="Haridas S."/>
            <person name="Albert R."/>
            <person name="Binder M."/>
            <person name="Bloem J."/>
            <person name="Labutti K."/>
            <person name="Salamov A."/>
            <person name="Andreopoulos B."/>
            <person name="Baker S.E."/>
            <person name="Barry K."/>
            <person name="Bills G."/>
            <person name="Bluhm B.H."/>
            <person name="Cannon C."/>
            <person name="Castanera R."/>
            <person name="Culley D.E."/>
            <person name="Daum C."/>
            <person name="Ezra D."/>
            <person name="Gonzalez J.B."/>
            <person name="Henrissat B."/>
            <person name="Kuo A."/>
            <person name="Liang C."/>
            <person name="Lipzen A."/>
            <person name="Lutzoni F."/>
            <person name="Magnuson J."/>
            <person name="Mondo S."/>
            <person name="Nolan M."/>
            <person name="Ohm R."/>
            <person name="Pangilinan J."/>
            <person name="Park H.-J.H."/>
            <person name="Ramirez L."/>
            <person name="Alfaro M."/>
            <person name="Sun H."/>
            <person name="Tritt A."/>
            <person name="Yoshinaga Y."/>
            <person name="Zwiers L.-H.L."/>
            <person name="Turgeon B.G."/>
            <person name="Goodwin S.B."/>
            <person name="Spatafora J.W."/>
            <person name="Crous P.W."/>
            <person name="Grigoriev I.V."/>
        </authorList>
    </citation>
    <scope>NUCLEOTIDE SEQUENCE [LARGE SCALE GENOMIC DNA]</scope>
    <source>
        <strain evidence="2 3">CBS 611.86</strain>
    </source>
</reference>
<evidence type="ECO:0000313" key="2">
    <source>
        <dbReference type="EMBL" id="KAF2865266.1"/>
    </source>
</evidence>
<dbReference type="InterPro" id="IPR036444">
    <property type="entry name" value="PLipase_A2_dom_sf"/>
</dbReference>
<dbReference type="GO" id="GO:0004623">
    <property type="term" value="F:phospholipase A2 activity"/>
    <property type="evidence" value="ECO:0007669"/>
    <property type="project" value="InterPro"/>
</dbReference>
<organism evidence="2 3">
    <name type="scientific">Massariosphaeria phaeospora</name>
    <dbReference type="NCBI Taxonomy" id="100035"/>
    <lineage>
        <taxon>Eukaryota</taxon>
        <taxon>Fungi</taxon>
        <taxon>Dikarya</taxon>
        <taxon>Ascomycota</taxon>
        <taxon>Pezizomycotina</taxon>
        <taxon>Dothideomycetes</taxon>
        <taxon>Pleosporomycetidae</taxon>
        <taxon>Pleosporales</taxon>
        <taxon>Pleosporales incertae sedis</taxon>
        <taxon>Massariosphaeria</taxon>
    </lineage>
</organism>